<protein>
    <submittedName>
        <fullName evidence="2">Uncharacterized protein</fullName>
    </submittedName>
</protein>
<gene>
    <name evidence="2" type="ORF">SEVIR_9G334450v2</name>
</gene>
<feature type="region of interest" description="Disordered" evidence="1">
    <location>
        <begin position="58"/>
        <end position="138"/>
    </location>
</feature>
<evidence type="ECO:0000313" key="3">
    <source>
        <dbReference type="Proteomes" id="UP000298652"/>
    </source>
</evidence>
<organism evidence="2 3">
    <name type="scientific">Setaria viridis</name>
    <name type="common">Green bristlegrass</name>
    <name type="synonym">Setaria italica subsp. viridis</name>
    <dbReference type="NCBI Taxonomy" id="4556"/>
    <lineage>
        <taxon>Eukaryota</taxon>
        <taxon>Viridiplantae</taxon>
        <taxon>Streptophyta</taxon>
        <taxon>Embryophyta</taxon>
        <taxon>Tracheophyta</taxon>
        <taxon>Spermatophyta</taxon>
        <taxon>Magnoliopsida</taxon>
        <taxon>Liliopsida</taxon>
        <taxon>Poales</taxon>
        <taxon>Poaceae</taxon>
        <taxon>PACMAD clade</taxon>
        <taxon>Panicoideae</taxon>
        <taxon>Panicodae</taxon>
        <taxon>Paniceae</taxon>
        <taxon>Cenchrinae</taxon>
        <taxon>Setaria</taxon>
    </lineage>
</organism>
<feature type="compositionally biased region" description="Basic residues" evidence="1">
    <location>
        <begin position="13"/>
        <end position="30"/>
    </location>
</feature>
<accession>A0A4U6T0G9</accession>
<dbReference type="Proteomes" id="UP000298652">
    <property type="component" value="Chromosome 9"/>
</dbReference>
<dbReference type="EMBL" id="CM016560">
    <property type="protein sequence ID" value="TKV95017.1"/>
    <property type="molecule type" value="Genomic_DNA"/>
</dbReference>
<dbReference type="AlphaFoldDB" id="A0A4U6T0G9"/>
<reference evidence="2" key="1">
    <citation type="submission" date="2019-03" db="EMBL/GenBank/DDBJ databases">
        <title>WGS assembly of Setaria viridis.</title>
        <authorList>
            <person name="Huang P."/>
            <person name="Jenkins J."/>
            <person name="Grimwood J."/>
            <person name="Barry K."/>
            <person name="Healey A."/>
            <person name="Mamidi S."/>
            <person name="Sreedasyam A."/>
            <person name="Shu S."/>
            <person name="Feldman M."/>
            <person name="Wu J."/>
            <person name="Yu Y."/>
            <person name="Chen C."/>
            <person name="Johnson J."/>
            <person name="Rokhsar D."/>
            <person name="Baxter I."/>
            <person name="Schmutz J."/>
            <person name="Brutnell T."/>
            <person name="Kellogg E."/>
        </authorList>
    </citation>
    <scope>NUCLEOTIDE SEQUENCE [LARGE SCALE GENOMIC DNA]</scope>
</reference>
<feature type="region of interest" description="Disordered" evidence="1">
    <location>
        <begin position="1"/>
        <end position="30"/>
    </location>
</feature>
<name>A0A4U6T0G9_SETVI</name>
<sequence length="166" mass="18845">MSGFQHGGGEAGRRRRRKKKPPEVRRRRVLRSPWARVAGQPCQHRRLPLYDGTGLRSASVLQRRRWRPPHGAVPRRERQSWTRPALPGTTSDAAARGTAAWNERSGSGEFVPMAAVSAGRGRGQDTADTRRRRRRARKQHCGIDFGLKKCFHVGPTEISRRLQELD</sequence>
<keyword evidence="3" id="KW-1185">Reference proteome</keyword>
<evidence type="ECO:0000313" key="2">
    <source>
        <dbReference type="EMBL" id="TKV95017.1"/>
    </source>
</evidence>
<proteinExistence type="predicted"/>
<dbReference type="Gramene" id="TKV95017">
    <property type="protein sequence ID" value="TKV95017"/>
    <property type="gene ID" value="SEVIR_9G334450v2"/>
</dbReference>
<evidence type="ECO:0000256" key="1">
    <source>
        <dbReference type="SAM" id="MobiDB-lite"/>
    </source>
</evidence>
<feature type="compositionally biased region" description="Gly residues" evidence="1">
    <location>
        <begin position="1"/>
        <end position="10"/>
    </location>
</feature>